<evidence type="ECO:0000256" key="6">
    <source>
        <dbReference type="ARBA" id="ARBA00022741"/>
    </source>
</evidence>
<dbReference type="InterPro" id="IPR011556">
    <property type="entry name" value="Glut_cys_lig_pln_type"/>
</dbReference>
<dbReference type="PANTHER" id="PTHR34378:SF1">
    <property type="entry name" value="GLUTAMATE--CYSTEINE LIGASE, CHLOROPLASTIC"/>
    <property type="match status" value="1"/>
</dbReference>
<dbReference type="GO" id="GO:0005524">
    <property type="term" value="F:ATP binding"/>
    <property type="evidence" value="ECO:0007669"/>
    <property type="project" value="UniProtKB-UniRule"/>
</dbReference>
<keyword evidence="8" id="KW-0809">Transit peptide</keyword>
<dbReference type="Proteomes" id="UP000035489">
    <property type="component" value="Unassembled WGS sequence"/>
</dbReference>
<dbReference type="PATRIC" id="fig|1225564.3.peg.5230"/>
<comment type="function">
    <text evidence="10">Catalyzes the synthesis of gamma-glutamylcysteine (gamma-GC).</text>
</comment>
<accession>A0A0H1R9P8</accession>
<dbReference type="PANTHER" id="PTHR34378">
    <property type="entry name" value="GLUTAMATE--CYSTEINE LIGASE, CHLOROPLASTIC"/>
    <property type="match status" value="1"/>
</dbReference>
<comment type="pathway">
    <text evidence="1">Sulfur metabolism; glutathione biosynthesis; glutathione from L-cysteine and L-glutamate: step 1/2.</text>
</comment>
<reference evidence="11 12" key="1">
    <citation type="submission" date="2015-05" db="EMBL/GenBank/DDBJ databases">
        <title>Draft genome sequence of Microvirga vignae strain BR3299, a novel nitrogen fixing bacteria isolated from Brazil semi-aired region.</title>
        <authorList>
            <person name="Zilli J.E."/>
            <person name="Passos S.R."/>
            <person name="Leite J."/>
            <person name="Baldani J.I."/>
            <person name="Xavier G.R."/>
            <person name="Rumjaneck N.G."/>
            <person name="Simoes-Araujo J.L."/>
        </authorList>
    </citation>
    <scope>NUCLEOTIDE SEQUENCE [LARGE SCALE GENOMIC DNA]</scope>
    <source>
        <strain evidence="11 12">BR3299</strain>
    </source>
</reference>
<evidence type="ECO:0000313" key="12">
    <source>
        <dbReference type="Proteomes" id="UP000035489"/>
    </source>
</evidence>
<keyword evidence="6 10" id="KW-0547">Nucleotide-binding</keyword>
<evidence type="ECO:0000256" key="1">
    <source>
        <dbReference type="ARBA" id="ARBA00005006"/>
    </source>
</evidence>
<keyword evidence="7 10" id="KW-0067">ATP-binding</keyword>
<dbReference type="RefSeq" id="WP_047190700.1">
    <property type="nucleotide sequence ID" value="NZ_LCYG01000053.1"/>
</dbReference>
<dbReference type="GO" id="GO:0006750">
    <property type="term" value="P:glutathione biosynthetic process"/>
    <property type="evidence" value="ECO:0007669"/>
    <property type="project" value="UniProtKB-UniRule"/>
</dbReference>
<dbReference type="InterPro" id="IPR006336">
    <property type="entry name" value="GCS2"/>
</dbReference>
<protein>
    <recommendedName>
        <fullName evidence="10">Glutamate--cysteine ligase</fullName>
        <ecNumber evidence="10">6.3.2.2</ecNumber>
    </recommendedName>
</protein>
<keyword evidence="12" id="KW-1185">Reference proteome</keyword>
<gene>
    <name evidence="11" type="ORF">AA309_19635</name>
</gene>
<comment type="catalytic activity">
    <reaction evidence="10">
        <text>L-cysteine + L-glutamate + ATP = gamma-L-glutamyl-L-cysteine + ADP + phosphate + H(+)</text>
        <dbReference type="Rhea" id="RHEA:13285"/>
        <dbReference type="ChEBI" id="CHEBI:15378"/>
        <dbReference type="ChEBI" id="CHEBI:29985"/>
        <dbReference type="ChEBI" id="CHEBI:30616"/>
        <dbReference type="ChEBI" id="CHEBI:35235"/>
        <dbReference type="ChEBI" id="CHEBI:43474"/>
        <dbReference type="ChEBI" id="CHEBI:58173"/>
        <dbReference type="ChEBI" id="CHEBI:456216"/>
        <dbReference type="EC" id="6.3.2.2"/>
    </reaction>
</comment>
<keyword evidence="4 10" id="KW-0436">Ligase</keyword>
<evidence type="ECO:0000256" key="2">
    <source>
        <dbReference type="ARBA" id="ARBA00010253"/>
    </source>
</evidence>
<dbReference type="OrthoDB" id="9780152at2"/>
<comment type="caution">
    <text evidence="11">The sequence shown here is derived from an EMBL/GenBank/DDBJ whole genome shotgun (WGS) entry which is preliminary data.</text>
</comment>
<evidence type="ECO:0000256" key="9">
    <source>
        <dbReference type="ARBA" id="ARBA00023157"/>
    </source>
</evidence>
<comment type="similarity">
    <text evidence="10">Belongs to the glutamate--cysteine ligase type 2 family. EgtA subfamily.</text>
</comment>
<dbReference type="EC" id="6.3.2.2" evidence="10"/>
<evidence type="ECO:0000256" key="10">
    <source>
        <dbReference type="PIRNR" id="PIRNR017901"/>
    </source>
</evidence>
<dbReference type="SUPFAM" id="SSF55931">
    <property type="entry name" value="Glutamine synthetase/guanido kinase"/>
    <property type="match status" value="1"/>
</dbReference>
<dbReference type="InterPro" id="IPR014746">
    <property type="entry name" value="Gln_synth/guanido_kin_cat_dom"/>
</dbReference>
<dbReference type="Pfam" id="PF04107">
    <property type="entry name" value="GCS2"/>
    <property type="match status" value="1"/>
</dbReference>
<evidence type="ECO:0000256" key="8">
    <source>
        <dbReference type="ARBA" id="ARBA00022946"/>
    </source>
</evidence>
<keyword evidence="5" id="KW-0317">Glutathione biosynthesis</keyword>
<dbReference type="Gene3D" id="3.30.590.20">
    <property type="match status" value="1"/>
</dbReference>
<evidence type="ECO:0000313" key="11">
    <source>
        <dbReference type="EMBL" id="KLK91601.1"/>
    </source>
</evidence>
<organism evidence="11 12">
    <name type="scientific">Microvirga vignae</name>
    <dbReference type="NCBI Taxonomy" id="1225564"/>
    <lineage>
        <taxon>Bacteria</taxon>
        <taxon>Pseudomonadati</taxon>
        <taxon>Pseudomonadota</taxon>
        <taxon>Alphaproteobacteria</taxon>
        <taxon>Hyphomicrobiales</taxon>
        <taxon>Methylobacteriaceae</taxon>
        <taxon>Microvirga</taxon>
    </lineage>
</organism>
<dbReference type="PIRSF" id="PIRSF017901">
    <property type="entry name" value="GCL"/>
    <property type="match status" value="1"/>
</dbReference>
<evidence type="ECO:0000256" key="5">
    <source>
        <dbReference type="ARBA" id="ARBA00022684"/>
    </source>
</evidence>
<evidence type="ECO:0000256" key="4">
    <source>
        <dbReference type="ARBA" id="ARBA00022598"/>
    </source>
</evidence>
<dbReference type="NCBIfam" id="TIGR01436">
    <property type="entry name" value="glu_cys_lig_pln"/>
    <property type="match status" value="1"/>
</dbReference>
<comment type="subunit">
    <text evidence="3">Homodimer or monomer when oxidized or reduced, respectively.</text>
</comment>
<comment type="similarity">
    <text evidence="2">Belongs to the carboxylate-amine ligase family. Glutamate--cysteine ligase type 2 subfamily.</text>
</comment>
<dbReference type="GO" id="GO:0004357">
    <property type="term" value="F:glutamate-cysteine ligase activity"/>
    <property type="evidence" value="ECO:0007669"/>
    <property type="project" value="UniProtKB-UniRule"/>
</dbReference>
<evidence type="ECO:0000256" key="7">
    <source>
        <dbReference type="ARBA" id="ARBA00022840"/>
    </source>
</evidence>
<evidence type="ECO:0000256" key="3">
    <source>
        <dbReference type="ARBA" id="ARBA00011153"/>
    </source>
</evidence>
<proteinExistence type="inferred from homology"/>
<dbReference type="AlphaFoldDB" id="A0A0H1R9P8"/>
<dbReference type="STRING" id="1225564.AA309_19635"/>
<keyword evidence="9" id="KW-1015">Disulfide bond</keyword>
<sequence length="456" mass="50936">MARDVSDTTPIGARSELVEWIAEGEKPREMWRLGTEHEKVPFYEAGASPVPYDGGNGIRALLEGLQERTGWEPIIEDDHPIGLFDEKGGGAISLEPGGQFELSGAPLKTLHETAQETAKHLDDVKAIGDRLGIGFLTLGMSPLWTRAETPVMPKKRYRIMTNYMPKVGSLGLDMMYRTSTVQVNMDYASEADMVKKLRVSLALQPVATAIFANSPFTDGKPNGFLSMRSEIWRDTDKDRTGMIAFAFEDGFGYERYVDWALDVPMYFVKRDATYHDVAGASFHDLLAGKLAQLPDERATRSDWANHVSTLFPEVRLKRYMEMRGADVGNARHIVALSAFWAGLLYDEVALDGAWELVKNWKPEQREQLRADVPKLALKAEIAGRSVQDIARDALSLSREGLRRRANLDGAGQDETKHLVYAEEIVASGRTPAERLLERYHGEWGGSVLPAFRECVF</sequence>
<dbReference type="InterPro" id="IPR035434">
    <property type="entry name" value="GCL_bact_plant"/>
</dbReference>
<dbReference type="EMBL" id="LCYG01000053">
    <property type="protein sequence ID" value="KLK91601.1"/>
    <property type="molecule type" value="Genomic_DNA"/>
</dbReference>
<name>A0A0H1R9P8_9HYPH</name>